<protein>
    <submittedName>
        <fullName evidence="1">Uncharacterized protein</fullName>
    </submittedName>
</protein>
<evidence type="ECO:0000313" key="1">
    <source>
        <dbReference type="EMBL" id="BDL43156.1"/>
    </source>
</evidence>
<organism evidence="1 2">
    <name type="scientific">Akkermansia biwaensis</name>
    <dbReference type="NCBI Taxonomy" id="2946555"/>
    <lineage>
        <taxon>Bacteria</taxon>
        <taxon>Pseudomonadati</taxon>
        <taxon>Verrucomicrobiota</taxon>
        <taxon>Verrucomicrobiia</taxon>
        <taxon>Verrucomicrobiales</taxon>
        <taxon>Akkermansiaceae</taxon>
        <taxon>Akkermansia</taxon>
    </lineage>
</organism>
<name>A0ABM7ZEN6_9BACT</name>
<reference evidence="1" key="1">
    <citation type="submission" date="2022-06" db="EMBL/GenBank/DDBJ databases">
        <title>Akkermansia biwalacus sp. nov., an anaerobic mucin-degrading bacterium isolated from human intestine.</title>
        <authorList>
            <person name="Kobayashi Y."/>
            <person name="Inoue S."/>
            <person name="Kawahara T."/>
            <person name="Kohda N."/>
        </authorList>
    </citation>
    <scope>NUCLEOTIDE SEQUENCE</scope>
    <source>
        <strain evidence="1">WON2089</strain>
    </source>
</reference>
<accession>A0ABM7ZEN6</accession>
<dbReference type="EMBL" id="AP025943">
    <property type="protein sequence ID" value="BDL43156.1"/>
    <property type="molecule type" value="Genomic_DNA"/>
</dbReference>
<sequence>MSAFPFEETHLPEQADYVFEEVTEPLSYYNTTILQDGRRLSNDLECYLEVNPDNEQREKAIKSLRARIIDRGYHEEMRKKYPKLFGKL</sequence>
<gene>
    <name evidence="1" type="ORF">Abiwalacus_07300</name>
</gene>
<keyword evidence="2" id="KW-1185">Reference proteome</keyword>
<evidence type="ECO:0000313" key="2">
    <source>
        <dbReference type="Proteomes" id="UP001062263"/>
    </source>
</evidence>
<dbReference type="Proteomes" id="UP001062263">
    <property type="component" value="Chromosome"/>
</dbReference>
<proteinExistence type="predicted"/>